<evidence type="ECO:0000256" key="1">
    <source>
        <dbReference type="SAM" id="Phobius"/>
    </source>
</evidence>
<accession>A0A915J7P8</accession>
<name>A0A915J7P8_ROMCU</name>
<keyword evidence="2" id="KW-1185">Reference proteome</keyword>
<feature type="transmembrane region" description="Helical" evidence="1">
    <location>
        <begin position="18"/>
        <end position="42"/>
    </location>
</feature>
<dbReference type="AlphaFoldDB" id="A0A915J7P8"/>
<keyword evidence="1" id="KW-1133">Transmembrane helix</keyword>
<feature type="transmembrane region" description="Helical" evidence="1">
    <location>
        <begin position="54"/>
        <end position="78"/>
    </location>
</feature>
<organism evidence="2 3">
    <name type="scientific">Romanomermis culicivorax</name>
    <name type="common">Nematode worm</name>
    <dbReference type="NCBI Taxonomy" id="13658"/>
    <lineage>
        <taxon>Eukaryota</taxon>
        <taxon>Metazoa</taxon>
        <taxon>Ecdysozoa</taxon>
        <taxon>Nematoda</taxon>
        <taxon>Enoplea</taxon>
        <taxon>Dorylaimia</taxon>
        <taxon>Mermithida</taxon>
        <taxon>Mermithoidea</taxon>
        <taxon>Mermithidae</taxon>
        <taxon>Romanomermis</taxon>
    </lineage>
</organism>
<evidence type="ECO:0000313" key="2">
    <source>
        <dbReference type="Proteomes" id="UP000887565"/>
    </source>
</evidence>
<feature type="transmembrane region" description="Helical" evidence="1">
    <location>
        <begin position="142"/>
        <end position="164"/>
    </location>
</feature>
<evidence type="ECO:0000313" key="3">
    <source>
        <dbReference type="WBParaSite" id="nRc.2.0.1.t21773-RA"/>
    </source>
</evidence>
<sequence length="236" mass="26982">MNSTSECCDFSIDFLTLIQSICLIFVAIFSSSACLLLISVVFRSTLFHINVRILLINSFAAAWFNILAQSIVAGYNIIFYFNACNSPISRLECFWLTWFLVPSTRLFMEFLGALTFEHYLISFRPEIFCKTLSSSSKKTAKYLAAILIVSLYVLNGCFIVKSYFGVSKVADQRLDYCNSFFTVDGWTQSLEISNKLMHLLKYIDLLVEVVGEDWEEDDQDDRTSTRKCPFQMSSSN</sequence>
<keyword evidence="1" id="KW-0472">Membrane</keyword>
<feature type="transmembrane region" description="Helical" evidence="1">
    <location>
        <begin position="98"/>
        <end position="121"/>
    </location>
</feature>
<reference evidence="3" key="1">
    <citation type="submission" date="2022-11" db="UniProtKB">
        <authorList>
            <consortium name="WormBaseParasite"/>
        </authorList>
    </citation>
    <scope>IDENTIFICATION</scope>
</reference>
<proteinExistence type="predicted"/>
<dbReference type="Proteomes" id="UP000887565">
    <property type="component" value="Unplaced"/>
</dbReference>
<protein>
    <submittedName>
        <fullName evidence="3">Uncharacterized protein</fullName>
    </submittedName>
</protein>
<keyword evidence="1" id="KW-0812">Transmembrane</keyword>
<dbReference type="WBParaSite" id="nRc.2.0.1.t21773-RA">
    <property type="protein sequence ID" value="nRc.2.0.1.t21773-RA"/>
    <property type="gene ID" value="nRc.2.0.1.g21773"/>
</dbReference>